<reference evidence="2" key="1">
    <citation type="journal article" date="2019" name="Int. J. Syst. Evol. Microbiol.">
        <title>The Global Catalogue of Microorganisms (GCM) 10K type strain sequencing project: providing services to taxonomists for standard genome sequencing and annotation.</title>
        <authorList>
            <consortium name="The Broad Institute Genomics Platform"/>
            <consortium name="The Broad Institute Genome Sequencing Center for Infectious Disease"/>
            <person name="Wu L."/>
            <person name="Ma J."/>
        </authorList>
    </citation>
    <scope>NUCLEOTIDE SEQUENCE [LARGE SCALE GENOMIC DNA]</scope>
    <source>
        <strain evidence="2">JCM 32148</strain>
    </source>
</reference>
<keyword evidence="1" id="KW-0347">Helicase</keyword>
<evidence type="ECO:0000313" key="2">
    <source>
        <dbReference type="Proteomes" id="UP001597053"/>
    </source>
</evidence>
<dbReference type="EMBL" id="JBHTHM010001034">
    <property type="protein sequence ID" value="MFD0785874.1"/>
    <property type="molecule type" value="Genomic_DNA"/>
</dbReference>
<sequence>MATSATLGEGGGRDGRTAIREVAEEVFGVAFDAGSLVGEDRYEPAEFMARQDFSLPLPSPEQLAAVDDRHPQRMMAEVAELVLGEPCLDNPVRLGELLRQHPLTKAVLDSLQARPCTLDEIIDVLPRKNATGWGSAMKTRPEVTAKALARFVGLLSMAENPQAPGRPLLNIETHLWVRAVSRLLRGTSHQPAFGWYGEPARALDPYASDADVVVADNRYPRLPAVYCRHCGRSGWMALSPEKDPQELETDPDKIYRASVGRDKRRVRALIAATGDEIRQRPAGLLVLEYGRRVRPFDEQRDREPSEDAIVVLGDLSALDAAEKDRCPSCQMDHGIRFLGAGLATLASVAITQLFTGGELDEREKKTLLFNDSVQDAAHRAGFVANRSYSFSLRSLLADQLAPGESVGLDDLVARMVKAAAQPEILSTVVPPDLHDQPGVDALLAGEHTGSRETWSLIAERLVFATVMETGLRSRQGRTLELTRSVAVDVALDDPAKAAAICRDVHLTGPGQLD</sequence>
<keyword evidence="1" id="KW-0067">ATP-binding</keyword>
<gene>
    <name evidence="1" type="ORF">ACFQZ8_18370</name>
</gene>
<name>A0ABW3A574_9ACTN</name>
<keyword evidence="2" id="KW-1185">Reference proteome</keyword>
<feature type="non-terminal residue" evidence="1">
    <location>
        <position position="513"/>
    </location>
</feature>
<keyword evidence="1" id="KW-0378">Hydrolase</keyword>
<comment type="caution">
    <text evidence="1">The sequence shown here is derived from an EMBL/GenBank/DDBJ whole genome shotgun (WGS) entry which is preliminary data.</text>
</comment>
<proteinExistence type="predicted"/>
<organism evidence="1 2">
    <name type="scientific">Micromonospora azadirachtae</name>
    <dbReference type="NCBI Taxonomy" id="1970735"/>
    <lineage>
        <taxon>Bacteria</taxon>
        <taxon>Bacillati</taxon>
        <taxon>Actinomycetota</taxon>
        <taxon>Actinomycetes</taxon>
        <taxon>Micromonosporales</taxon>
        <taxon>Micromonosporaceae</taxon>
        <taxon>Micromonospora</taxon>
    </lineage>
</organism>
<protein>
    <submittedName>
        <fullName evidence="1">RNA helicase</fullName>
    </submittedName>
</protein>
<evidence type="ECO:0000313" key="1">
    <source>
        <dbReference type="EMBL" id="MFD0785874.1"/>
    </source>
</evidence>
<dbReference type="GO" id="GO:0004386">
    <property type="term" value="F:helicase activity"/>
    <property type="evidence" value="ECO:0007669"/>
    <property type="project" value="UniProtKB-KW"/>
</dbReference>
<keyword evidence="1" id="KW-0547">Nucleotide-binding</keyword>
<accession>A0ABW3A574</accession>
<dbReference type="Proteomes" id="UP001597053">
    <property type="component" value="Unassembled WGS sequence"/>
</dbReference>